<comment type="pathway">
    <text evidence="1">Lipid metabolism; butanoate metabolism.</text>
</comment>
<dbReference type="Pfam" id="PF00725">
    <property type="entry name" value="3HCDH"/>
    <property type="match status" value="2"/>
</dbReference>
<evidence type="ECO:0000313" key="6">
    <source>
        <dbReference type="EMBL" id="MCP2272613.1"/>
    </source>
</evidence>
<name>A0ABT1IJ98_9PSEU</name>
<protein>
    <submittedName>
        <fullName evidence="6">3-hydroxybutyryl-CoA dehydrogenase</fullName>
    </submittedName>
</protein>
<comment type="similarity">
    <text evidence="2">Belongs to the 3-hydroxyacyl-CoA dehydrogenase family.</text>
</comment>
<evidence type="ECO:0000259" key="4">
    <source>
        <dbReference type="Pfam" id="PF00725"/>
    </source>
</evidence>
<dbReference type="PANTHER" id="PTHR48075:SF9">
    <property type="entry name" value="3-HYDROXYBUTYRYL-COA DEHYDROGENASE"/>
    <property type="match status" value="1"/>
</dbReference>
<dbReference type="RefSeq" id="WP_253889537.1">
    <property type="nucleotide sequence ID" value="NZ_BAAAVB010000008.1"/>
</dbReference>
<feature type="domain" description="3-hydroxyacyl-CoA dehydrogenase C-terminal" evidence="4">
    <location>
        <begin position="414"/>
        <end position="498"/>
    </location>
</feature>
<sequence length="514" mass="53546">MISSIGLLGLGGAGARVAEAATAAGLRVATTDLRDVDVLVEAVEGSPAVRAARLAEHAGSGRLLVTTSVTQPVSALAPPGARDRTVGLRFGWTGTAVEVALPAETADWARAATYDLVDRLDLRPTPGQDRPVGFELLFGLLNDAAALHGAGYVSATDLDAAMRLGCGLPLGPLRLLDEIGLDTAVALLTELHERTGDPRSRPAAVLADLVAAGRLGRASGRGFHDYPLFESTPTPDPAAGPRLVGVVGTGTMANGIAQALVSAGVAVVQVGRSSERVIDARDALDWHIERTGLRRPGRWAGGTELSLLAECELVVEAVVEDLAVKRALFAELDRVCPPGAVLATTTSGLPVAECAAATRRPESVLGLHFFNPAATMPLVELVRARQTGDAALAVARQVCARLGKHAVECGDRAGFVVNALLFPYLNDALRLTAPEHVDDLDAGMRAVHGFPMGPARLLDLVGTDVALRVLEHLGATPAPLLVRAVAEGHLGRKTRRGIRELCRALTPVTERTSA</sequence>
<dbReference type="SUPFAM" id="SSF48179">
    <property type="entry name" value="6-phosphogluconate dehydrogenase C-terminal domain-like"/>
    <property type="match status" value="2"/>
</dbReference>
<evidence type="ECO:0000256" key="3">
    <source>
        <dbReference type="ARBA" id="ARBA00023002"/>
    </source>
</evidence>
<evidence type="ECO:0000313" key="7">
    <source>
        <dbReference type="Proteomes" id="UP001205185"/>
    </source>
</evidence>
<evidence type="ECO:0000259" key="5">
    <source>
        <dbReference type="Pfam" id="PF02737"/>
    </source>
</evidence>
<dbReference type="Gene3D" id="3.40.50.720">
    <property type="entry name" value="NAD(P)-binding Rossmann-like Domain"/>
    <property type="match status" value="1"/>
</dbReference>
<gene>
    <name evidence="6" type="ORF">LV75_005139</name>
</gene>
<dbReference type="InterPro" id="IPR006108">
    <property type="entry name" value="3HC_DH_C"/>
</dbReference>
<dbReference type="Pfam" id="PF02737">
    <property type="entry name" value="3HCDH_N"/>
    <property type="match status" value="1"/>
</dbReference>
<reference evidence="6 7" key="1">
    <citation type="submission" date="2022-06" db="EMBL/GenBank/DDBJ databases">
        <title>Genomic Encyclopedia of Archaeal and Bacterial Type Strains, Phase II (KMG-II): from individual species to whole genera.</title>
        <authorList>
            <person name="Goeker M."/>
        </authorList>
    </citation>
    <scope>NUCLEOTIDE SEQUENCE [LARGE SCALE GENOMIC DNA]</scope>
    <source>
        <strain evidence="6 7">DSM 44255</strain>
    </source>
</reference>
<organism evidence="6 7">
    <name type="scientific">Actinokineospora diospyrosa</name>
    <dbReference type="NCBI Taxonomy" id="103728"/>
    <lineage>
        <taxon>Bacteria</taxon>
        <taxon>Bacillati</taxon>
        <taxon>Actinomycetota</taxon>
        <taxon>Actinomycetes</taxon>
        <taxon>Pseudonocardiales</taxon>
        <taxon>Pseudonocardiaceae</taxon>
        <taxon>Actinokineospora</taxon>
    </lineage>
</organism>
<dbReference type="InterPro" id="IPR008927">
    <property type="entry name" value="6-PGluconate_DH-like_C_sf"/>
</dbReference>
<evidence type="ECO:0000256" key="1">
    <source>
        <dbReference type="ARBA" id="ARBA00005086"/>
    </source>
</evidence>
<dbReference type="PANTHER" id="PTHR48075">
    <property type="entry name" value="3-HYDROXYACYL-COA DEHYDROGENASE FAMILY PROTEIN"/>
    <property type="match status" value="1"/>
</dbReference>
<dbReference type="SUPFAM" id="SSF51735">
    <property type="entry name" value="NAD(P)-binding Rossmann-fold domains"/>
    <property type="match status" value="2"/>
</dbReference>
<dbReference type="Gene3D" id="1.10.1040.10">
    <property type="entry name" value="N-(1-d-carboxylethyl)-l-norvaline Dehydrogenase, domain 2"/>
    <property type="match status" value="2"/>
</dbReference>
<dbReference type="Proteomes" id="UP001205185">
    <property type="component" value="Unassembled WGS sequence"/>
</dbReference>
<dbReference type="InterPro" id="IPR013328">
    <property type="entry name" value="6PGD_dom2"/>
</dbReference>
<dbReference type="InterPro" id="IPR036291">
    <property type="entry name" value="NAD(P)-bd_dom_sf"/>
</dbReference>
<keyword evidence="7" id="KW-1185">Reference proteome</keyword>
<feature type="domain" description="3-hydroxyacyl-CoA dehydrogenase C-terminal" evidence="4">
    <location>
        <begin position="136"/>
        <end position="226"/>
    </location>
</feature>
<feature type="domain" description="3-hydroxyacyl-CoA dehydrogenase NAD binding" evidence="5">
    <location>
        <begin position="244"/>
        <end position="411"/>
    </location>
</feature>
<accession>A0ABT1IJ98</accession>
<evidence type="ECO:0000256" key="2">
    <source>
        <dbReference type="ARBA" id="ARBA00009463"/>
    </source>
</evidence>
<proteinExistence type="inferred from homology"/>
<keyword evidence="3" id="KW-0560">Oxidoreductase</keyword>
<dbReference type="InterPro" id="IPR006176">
    <property type="entry name" value="3-OHacyl-CoA_DH_NAD-bd"/>
</dbReference>
<dbReference type="EMBL" id="JAMTCO010000013">
    <property type="protein sequence ID" value="MCP2272613.1"/>
    <property type="molecule type" value="Genomic_DNA"/>
</dbReference>
<comment type="caution">
    <text evidence="6">The sequence shown here is derived from an EMBL/GenBank/DDBJ whole genome shotgun (WGS) entry which is preliminary data.</text>
</comment>